<evidence type="ECO:0000256" key="4">
    <source>
        <dbReference type="ARBA" id="ARBA00023242"/>
    </source>
</evidence>
<dbReference type="SUPFAM" id="SSF57701">
    <property type="entry name" value="Zn2/Cys6 DNA-binding domain"/>
    <property type="match status" value="1"/>
</dbReference>
<evidence type="ECO:0000259" key="5">
    <source>
        <dbReference type="PROSITE" id="PS50048"/>
    </source>
</evidence>
<name>A0A0F4YQP6_RASE3</name>
<dbReference type="PROSITE" id="PS50048">
    <property type="entry name" value="ZN2_CY6_FUNGAL_2"/>
    <property type="match status" value="1"/>
</dbReference>
<evidence type="ECO:0000313" key="7">
    <source>
        <dbReference type="Proteomes" id="UP000053958"/>
    </source>
</evidence>
<dbReference type="AlphaFoldDB" id="A0A0F4YQP6"/>
<dbReference type="CDD" id="cd00067">
    <property type="entry name" value="GAL4"/>
    <property type="match status" value="1"/>
</dbReference>
<dbReference type="GeneID" id="25317883"/>
<dbReference type="SMART" id="SM00066">
    <property type="entry name" value="GAL4"/>
    <property type="match status" value="1"/>
</dbReference>
<dbReference type="Pfam" id="PF00172">
    <property type="entry name" value="Zn_clus"/>
    <property type="match status" value="1"/>
</dbReference>
<dbReference type="InterPro" id="IPR036864">
    <property type="entry name" value="Zn2-C6_fun-type_DNA-bd_sf"/>
</dbReference>
<dbReference type="EMBL" id="LASV01000260">
    <property type="protein sequence ID" value="KKA20420.1"/>
    <property type="molecule type" value="Genomic_DNA"/>
</dbReference>
<gene>
    <name evidence="6" type="ORF">T310_5539</name>
</gene>
<dbReference type="PROSITE" id="PS00463">
    <property type="entry name" value="ZN2_CY6_FUNGAL_1"/>
    <property type="match status" value="1"/>
</dbReference>
<dbReference type="GO" id="GO:0001228">
    <property type="term" value="F:DNA-binding transcription activator activity, RNA polymerase II-specific"/>
    <property type="evidence" value="ECO:0007669"/>
    <property type="project" value="TreeGrafter"/>
</dbReference>
<dbReference type="InterPro" id="IPR053157">
    <property type="entry name" value="Sterol_Uptake_Regulator"/>
</dbReference>
<accession>A0A0F4YQP6</accession>
<dbReference type="GO" id="GO:0008270">
    <property type="term" value="F:zinc ion binding"/>
    <property type="evidence" value="ECO:0007669"/>
    <property type="project" value="InterPro"/>
</dbReference>
<keyword evidence="7" id="KW-1185">Reference proteome</keyword>
<keyword evidence="4" id="KW-0539">Nucleus</keyword>
<protein>
    <submittedName>
        <fullName evidence="6">C6 zinc finger domain protein</fullName>
    </submittedName>
</protein>
<dbReference type="PANTHER" id="PTHR47784">
    <property type="entry name" value="STEROL UPTAKE CONTROL PROTEIN 2"/>
    <property type="match status" value="1"/>
</dbReference>
<evidence type="ECO:0000256" key="2">
    <source>
        <dbReference type="ARBA" id="ARBA00023125"/>
    </source>
</evidence>
<evidence type="ECO:0000256" key="3">
    <source>
        <dbReference type="ARBA" id="ARBA00023163"/>
    </source>
</evidence>
<comment type="caution">
    <text evidence="6">The sequence shown here is derived from an EMBL/GenBank/DDBJ whole genome shotgun (WGS) entry which is preliminary data.</text>
</comment>
<dbReference type="Gene3D" id="4.10.240.10">
    <property type="entry name" value="Zn(2)-C6 fungal-type DNA-binding domain"/>
    <property type="match status" value="1"/>
</dbReference>
<keyword evidence="2" id="KW-0238">DNA-binding</keyword>
<sequence length="416" mass="47052">MPTRRSHAKSRHGCLACKTRKVKCDEVRPQCSNCVKRQVDCEYASIGPILWTNGASSTAARSSTASLASSQQSDRTTSAENGLRIFENLSTESSASMPASKELNLDDLELMMQWCNSTYQTSSRDEKTDHIWRVRVPEEALSYPFLMHGILALSALHLARTSSDPQKRSNYLNSAISHQDQGLAEYRGRLNDINAANWRAMFVFSTIVTVYAFGYPHPPEWEDPWTPVDDLRQVLLLTRGVQVVLSTTIPWVERSEFAIILQIDDQVHPVPDAVQAALDRLSEMNDICAQQQMEHHDHEACAIAIEQLGVMFGEFEKEAPSLKNIAARWAIKVAGRYFDCLQARSPLALVILAHYCLILHRLREFWWAEGWSTRVLRAIWVLVDDRWRQLMSWVMEEVFGPGFSDIIATSGAAIQT</sequence>
<dbReference type="RefSeq" id="XP_013327032.1">
    <property type="nucleotide sequence ID" value="XM_013471578.1"/>
</dbReference>
<keyword evidence="1" id="KW-0805">Transcription regulation</keyword>
<organism evidence="6 7">
    <name type="scientific">Rasamsonia emersonii (strain ATCC 16479 / CBS 393.64 / IMI 116815)</name>
    <dbReference type="NCBI Taxonomy" id="1408163"/>
    <lineage>
        <taxon>Eukaryota</taxon>
        <taxon>Fungi</taxon>
        <taxon>Dikarya</taxon>
        <taxon>Ascomycota</taxon>
        <taxon>Pezizomycotina</taxon>
        <taxon>Eurotiomycetes</taxon>
        <taxon>Eurotiomycetidae</taxon>
        <taxon>Eurotiales</taxon>
        <taxon>Trichocomaceae</taxon>
        <taxon>Rasamsonia</taxon>
    </lineage>
</organism>
<evidence type="ECO:0000256" key="1">
    <source>
        <dbReference type="ARBA" id="ARBA00023015"/>
    </source>
</evidence>
<keyword evidence="3" id="KW-0804">Transcription</keyword>
<proteinExistence type="predicted"/>
<dbReference type="InterPro" id="IPR001138">
    <property type="entry name" value="Zn2Cys6_DnaBD"/>
</dbReference>
<dbReference type="OrthoDB" id="4937900at2759"/>
<dbReference type="PANTHER" id="PTHR47784:SF5">
    <property type="entry name" value="STEROL UPTAKE CONTROL PROTEIN 2"/>
    <property type="match status" value="1"/>
</dbReference>
<dbReference type="GO" id="GO:0003677">
    <property type="term" value="F:DNA binding"/>
    <property type="evidence" value="ECO:0007669"/>
    <property type="project" value="UniProtKB-KW"/>
</dbReference>
<dbReference type="Proteomes" id="UP000053958">
    <property type="component" value="Unassembled WGS sequence"/>
</dbReference>
<feature type="domain" description="Zn(2)-C6 fungal-type" evidence="5">
    <location>
        <begin position="13"/>
        <end position="43"/>
    </location>
</feature>
<evidence type="ECO:0000313" key="6">
    <source>
        <dbReference type="EMBL" id="KKA20420.1"/>
    </source>
</evidence>
<reference evidence="6 7" key="1">
    <citation type="submission" date="2015-04" db="EMBL/GenBank/DDBJ databases">
        <authorList>
            <person name="Heijne W.H."/>
            <person name="Fedorova N.D."/>
            <person name="Nierman W.C."/>
            <person name="Vollebregt A.W."/>
            <person name="Zhao Z."/>
            <person name="Wu L."/>
            <person name="Kumar M."/>
            <person name="Stam H."/>
            <person name="van den Berg M.A."/>
            <person name="Pel H.J."/>
        </authorList>
    </citation>
    <scope>NUCLEOTIDE SEQUENCE [LARGE SCALE GENOMIC DNA]</scope>
    <source>
        <strain evidence="6 7">CBS 393.64</strain>
    </source>
</reference>